<dbReference type="Pfam" id="PF07761">
    <property type="entry name" value="DUF1617"/>
    <property type="match status" value="1"/>
</dbReference>
<evidence type="ECO:0000313" key="1">
    <source>
        <dbReference type="EMBL" id="KRL97431.1"/>
    </source>
</evidence>
<proteinExistence type="predicted"/>
<evidence type="ECO:0000313" key="2">
    <source>
        <dbReference type="Proteomes" id="UP000051166"/>
    </source>
</evidence>
<organism evidence="1 2">
    <name type="scientific">Liquorilactobacillus satsumensis DSM 16230 = JCM 12392</name>
    <dbReference type="NCBI Taxonomy" id="1423801"/>
    <lineage>
        <taxon>Bacteria</taxon>
        <taxon>Bacillati</taxon>
        <taxon>Bacillota</taxon>
        <taxon>Bacilli</taxon>
        <taxon>Lactobacillales</taxon>
        <taxon>Lactobacillaceae</taxon>
        <taxon>Liquorilactobacillus</taxon>
    </lineage>
</organism>
<dbReference type="EMBL" id="AZFQ01000052">
    <property type="protein sequence ID" value="KRL97431.1"/>
    <property type="molecule type" value="Genomic_DNA"/>
</dbReference>
<keyword evidence="2" id="KW-1185">Reference proteome</keyword>
<dbReference type="RefSeq" id="WP_056961223.1">
    <property type="nucleotide sequence ID" value="NZ_AZFQ01000052.1"/>
</dbReference>
<reference evidence="1 2" key="1">
    <citation type="journal article" date="2015" name="Genome Announc.">
        <title>Expanding the biotechnology potential of lactobacilli through comparative genomics of 213 strains and associated genera.</title>
        <authorList>
            <person name="Sun Z."/>
            <person name="Harris H.M."/>
            <person name="McCann A."/>
            <person name="Guo C."/>
            <person name="Argimon S."/>
            <person name="Zhang W."/>
            <person name="Yang X."/>
            <person name="Jeffery I.B."/>
            <person name="Cooney J.C."/>
            <person name="Kagawa T.F."/>
            <person name="Liu W."/>
            <person name="Song Y."/>
            <person name="Salvetti E."/>
            <person name="Wrobel A."/>
            <person name="Rasinkangas P."/>
            <person name="Parkhill J."/>
            <person name="Rea M.C."/>
            <person name="O'Sullivan O."/>
            <person name="Ritari J."/>
            <person name="Douillard F.P."/>
            <person name="Paul Ross R."/>
            <person name="Yang R."/>
            <person name="Briner A.E."/>
            <person name="Felis G.E."/>
            <person name="de Vos W.M."/>
            <person name="Barrangou R."/>
            <person name="Klaenhammer T.R."/>
            <person name="Caufield P.W."/>
            <person name="Cui Y."/>
            <person name="Zhang H."/>
            <person name="O'Toole P.W."/>
        </authorList>
    </citation>
    <scope>NUCLEOTIDE SEQUENCE [LARGE SCALE GENOMIC DNA]</scope>
    <source>
        <strain evidence="1 2">DSM 16230</strain>
    </source>
</reference>
<protein>
    <recommendedName>
        <fullName evidence="3">DUF1617 family protein</fullName>
    </recommendedName>
</protein>
<evidence type="ECO:0008006" key="3">
    <source>
        <dbReference type="Google" id="ProtNLM"/>
    </source>
</evidence>
<sequence>MTKTLEFRNGEVVAVGNFLAGLKLKNKASRGRTKLIKLLDKKNKEFSEDRDEIRDPYFVKDKSGKAVVKDNQYELKNKDKVGELNNKLNELAEEKAVIEFTEYNEKIKALYDALNNYTEDLSNSDAILYDLVMDQLENNFTKEGK</sequence>
<gene>
    <name evidence="1" type="ORF">FD50_GL001412</name>
</gene>
<dbReference type="OrthoDB" id="2296783at2"/>
<dbReference type="AlphaFoldDB" id="A0A0R1UWB0"/>
<comment type="caution">
    <text evidence="1">The sequence shown here is derived from an EMBL/GenBank/DDBJ whole genome shotgun (WGS) entry which is preliminary data.</text>
</comment>
<dbReference type="Proteomes" id="UP000051166">
    <property type="component" value="Unassembled WGS sequence"/>
</dbReference>
<dbReference type="InterPro" id="IPR011675">
    <property type="entry name" value="DUF1617"/>
</dbReference>
<dbReference type="GeneID" id="98308711"/>
<accession>A0A0R1UWB0</accession>
<dbReference type="STRING" id="1423801.FD50_GL001412"/>
<dbReference type="PATRIC" id="fig|1423801.4.peg.1447"/>
<name>A0A0R1UWB0_9LACO</name>